<protein>
    <submittedName>
        <fullName evidence="2">Uncharacterized protein</fullName>
    </submittedName>
</protein>
<keyword evidence="3" id="KW-1185">Reference proteome</keyword>
<reference evidence="2" key="1">
    <citation type="submission" date="2018-05" db="EMBL/GenBank/DDBJ databases">
        <title>Draft genome of Mucuna pruriens seed.</title>
        <authorList>
            <person name="Nnadi N.E."/>
            <person name="Vos R."/>
            <person name="Hasami M.H."/>
            <person name="Devisetty U.K."/>
            <person name="Aguiy J.C."/>
        </authorList>
    </citation>
    <scope>NUCLEOTIDE SEQUENCE [LARGE SCALE GENOMIC DNA]</scope>
    <source>
        <strain evidence="2">JCA_2017</strain>
    </source>
</reference>
<accession>A0A371H5S1</accession>
<gene>
    <name evidence="2" type="ORF">CR513_18990</name>
</gene>
<keyword evidence="1" id="KW-1133">Transmembrane helix</keyword>
<evidence type="ECO:0000256" key="1">
    <source>
        <dbReference type="SAM" id="Phobius"/>
    </source>
</evidence>
<comment type="caution">
    <text evidence="2">The sequence shown here is derived from an EMBL/GenBank/DDBJ whole genome shotgun (WGS) entry which is preliminary data.</text>
</comment>
<keyword evidence="1" id="KW-0472">Membrane</keyword>
<keyword evidence="1" id="KW-0812">Transmembrane</keyword>
<feature type="non-terminal residue" evidence="2">
    <location>
        <position position="1"/>
    </location>
</feature>
<evidence type="ECO:0000313" key="2">
    <source>
        <dbReference type="EMBL" id="RDX98139.1"/>
    </source>
</evidence>
<evidence type="ECO:0000313" key="3">
    <source>
        <dbReference type="Proteomes" id="UP000257109"/>
    </source>
</evidence>
<feature type="transmembrane region" description="Helical" evidence="1">
    <location>
        <begin position="6"/>
        <end position="26"/>
    </location>
</feature>
<organism evidence="2 3">
    <name type="scientific">Mucuna pruriens</name>
    <name type="common">Velvet bean</name>
    <name type="synonym">Dolichos pruriens</name>
    <dbReference type="NCBI Taxonomy" id="157652"/>
    <lineage>
        <taxon>Eukaryota</taxon>
        <taxon>Viridiplantae</taxon>
        <taxon>Streptophyta</taxon>
        <taxon>Embryophyta</taxon>
        <taxon>Tracheophyta</taxon>
        <taxon>Spermatophyta</taxon>
        <taxon>Magnoliopsida</taxon>
        <taxon>eudicotyledons</taxon>
        <taxon>Gunneridae</taxon>
        <taxon>Pentapetalae</taxon>
        <taxon>rosids</taxon>
        <taxon>fabids</taxon>
        <taxon>Fabales</taxon>
        <taxon>Fabaceae</taxon>
        <taxon>Papilionoideae</taxon>
        <taxon>50 kb inversion clade</taxon>
        <taxon>NPAAA clade</taxon>
        <taxon>indigoferoid/millettioid clade</taxon>
        <taxon>Phaseoleae</taxon>
        <taxon>Mucuna</taxon>
    </lineage>
</organism>
<dbReference type="Proteomes" id="UP000257109">
    <property type="component" value="Unassembled WGS sequence"/>
</dbReference>
<dbReference type="EMBL" id="QJKJ01003503">
    <property type="protein sequence ID" value="RDX98139.1"/>
    <property type="molecule type" value="Genomic_DNA"/>
</dbReference>
<name>A0A371H5S1_MUCPR</name>
<sequence>MGALFYYLLLVLIFIAFDGLIAAYGTGGRTMVEEKKGKIHNEVEKENWFIEKKYIKGEKSLSIPIVNALEDDNDSKEIIDSIPIALRKCKRSYARYSISQFVYIDHLSPASKLYCNY</sequence>
<proteinExistence type="predicted"/>
<dbReference type="AlphaFoldDB" id="A0A371H5S1"/>